<dbReference type="GO" id="GO:0008270">
    <property type="term" value="F:zinc ion binding"/>
    <property type="evidence" value="ECO:0007669"/>
    <property type="project" value="UniProtKB-KW"/>
</dbReference>
<reference evidence="4" key="2">
    <citation type="submission" date="2020-09" db="EMBL/GenBank/DDBJ databases">
        <title>Reference genome assembly for Australian Ascochyta lentis isolate Al4.</title>
        <authorList>
            <person name="Lee R.C."/>
            <person name="Farfan-Caceres L.M."/>
            <person name="Debler J.W."/>
            <person name="Williams A.H."/>
            <person name="Henares B.M."/>
        </authorList>
    </citation>
    <scope>NUCLEOTIDE SEQUENCE</scope>
    <source>
        <strain evidence="4">Al4</strain>
    </source>
</reference>
<keyword evidence="5" id="KW-1185">Reference proteome</keyword>
<feature type="region of interest" description="Disordered" evidence="2">
    <location>
        <begin position="77"/>
        <end position="116"/>
    </location>
</feature>
<protein>
    <recommendedName>
        <fullName evidence="3">SWIM-type domain-containing protein</fullName>
    </recommendedName>
</protein>
<feature type="domain" description="SWIM-type" evidence="3">
    <location>
        <begin position="141"/>
        <end position="221"/>
    </location>
</feature>
<name>A0A8H7JDW1_9PLEO</name>
<gene>
    <name evidence="4" type="ORF">EKO04_000079</name>
</gene>
<comment type="caution">
    <text evidence="4">The sequence shown here is derived from an EMBL/GenBank/DDBJ whole genome shotgun (WGS) entry which is preliminary data.</text>
</comment>
<keyword evidence="1" id="KW-0863">Zinc-finger</keyword>
<evidence type="ECO:0000256" key="1">
    <source>
        <dbReference type="PROSITE-ProRule" id="PRU00325"/>
    </source>
</evidence>
<reference evidence="4" key="1">
    <citation type="submission" date="2018-12" db="EMBL/GenBank/DDBJ databases">
        <authorList>
            <person name="Syme R.A."/>
            <person name="Farfan-Caceres L."/>
            <person name="Lichtenzveig J."/>
        </authorList>
    </citation>
    <scope>NUCLEOTIDE SEQUENCE</scope>
    <source>
        <strain evidence="4">Al4</strain>
    </source>
</reference>
<feature type="compositionally biased region" description="Pro residues" evidence="2">
    <location>
        <begin position="100"/>
        <end position="109"/>
    </location>
</feature>
<dbReference type="PROSITE" id="PS50966">
    <property type="entry name" value="ZF_SWIM"/>
    <property type="match status" value="1"/>
</dbReference>
<dbReference type="AlphaFoldDB" id="A0A8H7JDW1"/>
<keyword evidence="1" id="KW-0479">Metal-binding</keyword>
<dbReference type="Proteomes" id="UP000651452">
    <property type="component" value="Unassembled WGS sequence"/>
</dbReference>
<keyword evidence="1" id="KW-0862">Zinc</keyword>
<sequence>MSSSTLPTSRDFVTQLLNSLPLLPHHDADANPLNDAPDAVKKQILSLQVLFPNELLPALDLLDRKLITRFLISNAEPPPINSQMQTSDTLLNNTSSPDTPITPPPPPPQNHSHSGDTVHYVRSAQQRSSRYSTSYDSTTSYEVRLQAWNCTCPAFAFAAFPPVHAEPQVSNYTPPSASTDSRDVDVAEEREAVEWVFGGVSLGAGMPPVCKHLLACVLAERCRGVFGECVEERRVGVETAAGWAAGWGGW</sequence>
<accession>A0A8H7JDW1</accession>
<dbReference type="EMBL" id="RZGK01000002">
    <property type="protein sequence ID" value="KAF9701390.1"/>
    <property type="molecule type" value="Genomic_DNA"/>
</dbReference>
<evidence type="ECO:0000259" key="3">
    <source>
        <dbReference type="PROSITE" id="PS50966"/>
    </source>
</evidence>
<feature type="compositionally biased region" description="Polar residues" evidence="2">
    <location>
        <begin position="81"/>
        <end position="93"/>
    </location>
</feature>
<proteinExistence type="predicted"/>
<evidence type="ECO:0000313" key="4">
    <source>
        <dbReference type="EMBL" id="KAF9701390.1"/>
    </source>
</evidence>
<evidence type="ECO:0000313" key="5">
    <source>
        <dbReference type="Proteomes" id="UP000651452"/>
    </source>
</evidence>
<evidence type="ECO:0000256" key="2">
    <source>
        <dbReference type="SAM" id="MobiDB-lite"/>
    </source>
</evidence>
<organism evidence="4 5">
    <name type="scientific">Ascochyta lentis</name>
    <dbReference type="NCBI Taxonomy" id="205686"/>
    <lineage>
        <taxon>Eukaryota</taxon>
        <taxon>Fungi</taxon>
        <taxon>Dikarya</taxon>
        <taxon>Ascomycota</taxon>
        <taxon>Pezizomycotina</taxon>
        <taxon>Dothideomycetes</taxon>
        <taxon>Pleosporomycetidae</taxon>
        <taxon>Pleosporales</taxon>
        <taxon>Pleosporineae</taxon>
        <taxon>Didymellaceae</taxon>
        <taxon>Ascochyta</taxon>
    </lineage>
</organism>
<dbReference type="InterPro" id="IPR007527">
    <property type="entry name" value="Znf_SWIM"/>
</dbReference>